<dbReference type="Pfam" id="PF07669">
    <property type="entry name" value="Eco57I"/>
    <property type="match status" value="1"/>
</dbReference>
<dbReference type="PANTHER" id="PTHR33841:SF1">
    <property type="entry name" value="DNA METHYLTRANSFERASE A"/>
    <property type="match status" value="1"/>
</dbReference>
<evidence type="ECO:0000256" key="2">
    <source>
        <dbReference type="ARBA" id="ARBA00022603"/>
    </source>
</evidence>
<dbReference type="InterPro" id="IPR011639">
    <property type="entry name" value="MethylTrfase_TaqI-like_dom"/>
</dbReference>
<accession>A0AA97LVZ8</accession>
<feature type="domain" description="Type II methyltransferase M.TaqI-like" evidence="7">
    <location>
        <begin position="309"/>
        <end position="496"/>
    </location>
</feature>
<evidence type="ECO:0000256" key="5">
    <source>
        <dbReference type="ARBA" id="ARBA00047942"/>
    </source>
</evidence>
<keyword evidence="2" id="KW-0489">Methyltransferase</keyword>
<dbReference type="SUPFAM" id="SSF53335">
    <property type="entry name" value="S-adenosyl-L-methionine-dependent methyltransferases"/>
    <property type="match status" value="1"/>
</dbReference>
<dbReference type="InterPro" id="IPR050953">
    <property type="entry name" value="N4_N6_ade-DNA_methylase"/>
</dbReference>
<dbReference type="InterPro" id="IPR002052">
    <property type="entry name" value="DNA_methylase_N6_adenine_CS"/>
</dbReference>
<dbReference type="EC" id="2.1.1.72" evidence="1"/>
<protein>
    <recommendedName>
        <fullName evidence="1">site-specific DNA-methyltransferase (adenine-specific)</fullName>
        <ecNumber evidence="1">2.1.1.72</ecNumber>
    </recommendedName>
</protein>
<evidence type="ECO:0000313" key="9">
    <source>
        <dbReference type="EMBL" id="UOE19099.1"/>
    </source>
</evidence>
<keyword evidence="10" id="KW-1185">Reference proteome</keyword>
<dbReference type="KEGG" id="thao:NI17_020450"/>
<dbReference type="GO" id="GO:0032259">
    <property type="term" value="P:methylation"/>
    <property type="evidence" value="ECO:0007669"/>
    <property type="project" value="UniProtKB-KW"/>
</dbReference>
<reference evidence="9" key="1">
    <citation type="submission" date="2020-10" db="EMBL/GenBank/DDBJ databases">
        <title>De novo genome project of the cellulose decomposer Thermobifida halotolerans type strain.</title>
        <authorList>
            <person name="Nagy I."/>
            <person name="Horvath B."/>
            <person name="Kukolya J."/>
            <person name="Nagy I."/>
            <person name="Orsini M."/>
        </authorList>
    </citation>
    <scope>NUCLEOTIDE SEQUENCE</scope>
    <source>
        <strain evidence="9">DSM 44931</strain>
    </source>
</reference>
<gene>
    <name evidence="9" type="primary">pglX</name>
    <name evidence="9" type="ORF">NI17_020450</name>
</gene>
<name>A0AA97LVZ8_9ACTN</name>
<dbReference type="AlphaFoldDB" id="A0AA97LVZ8"/>
<dbReference type="InterPro" id="IPR054277">
    <property type="entry name" value="DUF7008"/>
</dbReference>
<proteinExistence type="predicted"/>
<dbReference type="Proteomes" id="UP000265719">
    <property type="component" value="Chromosome"/>
</dbReference>
<dbReference type="Gene3D" id="3.40.50.150">
    <property type="entry name" value="Vaccinia Virus protein VP39"/>
    <property type="match status" value="1"/>
</dbReference>
<feature type="region of interest" description="Disordered" evidence="6">
    <location>
        <begin position="1"/>
        <end position="22"/>
    </location>
</feature>
<evidence type="ECO:0000313" key="10">
    <source>
        <dbReference type="Proteomes" id="UP000265719"/>
    </source>
</evidence>
<evidence type="ECO:0000259" key="7">
    <source>
        <dbReference type="Pfam" id="PF07669"/>
    </source>
</evidence>
<feature type="domain" description="DUF7008" evidence="8">
    <location>
        <begin position="864"/>
        <end position="1246"/>
    </location>
</feature>
<dbReference type="REBASE" id="610241">
    <property type="entry name" value="Tha44931ORF20450P"/>
</dbReference>
<evidence type="ECO:0000256" key="3">
    <source>
        <dbReference type="ARBA" id="ARBA00022679"/>
    </source>
</evidence>
<dbReference type="PRINTS" id="PR00507">
    <property type="entry name" value="N12N6MTFRASE"/>
</dbReference>
<dbReference type="InterPro" id="IPR029063">
    <property type="entry name" value="SAM-dependent_MTases_sf"/>
</dbReference>
<keyword evidence="4" id="KW-0949">S-adenosyl-L-methionine</keyword>
<evidence type="ECO:0000256" key="4">
    <source>
        <dbReference type="ARBA" id="ARBA00022691"/>
    </source>
</evidence>
<dbReference type="GO" id="GO:0009007">
    <property type="term" value="F:site-specific DNA-methyltransferase (adenine-specific) activity"/>
    <property type="evidence" value="ECO:0007669"/>
    <property type="project" value="UniProtKB-EC"/>
</dbReference>
<comment type="catalytic activity">
    <reaction evidence="5">
        <text>a 2'-deoxyadenosine in DNA + S-adenosyl-L-methionine = an N(6)-methyl-2'-deoxyadenosine in DNA + S-adenosyl-L-homocysteine + H(+)</text>
        <dbReference type="Rhea" id="RHEA:15197"/>
        <dbReference type="Rhea" id="RHEA-COMP:12418"/>
        <dbReference type="Rhea" id="RHEA-COMP:12419"/>
        <dbReference type="ChEBI" id="CHEBI:15378"/>
        <dbReference type="ChEBI" id="CHEBI:57856"/>
        <dbReference type="ChEBI" id="CHEBI:59789"/>
        <dbReference type="ChEBI" id="CHEBI:90615"/>
        <dbReference type="ChEBI" id="CHEBI:90616"/>
        <dbReference type="EC" id="2.1.1.72"/>
    </reaction>
</comment>
<dbReference type="NCBIfam" id="NF033451">
    <property type="entry name" value="BREX_2_MTaseX"/>
    <property type="match status" value="1"/>
</dbReference>
<dbReference type="GO" id="GO:0006304">
    <property type="term" value="P:DNA modification"/>
    <property type="evidence" value="ECO:0007669"/>
    <property type="project" value="InterPro"/>
</dbReference>
<dbReference type="PROSITE" id="PS00092">
    <property type="entry name" value="N6_MTASE"/>
    <property type="match status" value="1"/>
</dbReference>
<keyword evidence="3" id="KW-0808">Transferase</keyword>
<evidence type="ECO:0000259" key="8">
    <source>
        <dbReference type="Pfam" id="PF22654"/>
    </source>
</evidence>
<dbReference type="Pfam" id="PF22654">
    <property type="entry name" value="DUF7008"/>
    <property type="match status" value="1"/>
</dbReference>
<evidence type="ECO:0000256" key="6">
    <source>
        <dbReference type="SAM" id="MobiDB-lite"/>
    </source>
</evidence>
<sequence length="1246" mass="141857">MKGRVPRRRELNREAPVAGRKAEQGGLLGDLRKQVALLEEDLRSRSEEPEFRFPLDREYREAREAGRTAAAYESWRDERVTQVAVAWVLGTLFVRFCEDNELIEHPWIAGPGDRLELAEARHDGFFRDNPELNDCDWLIAAFTHLADCHPTVAGLFDRKYNPLWQITPGYEAASALLSFWRRRGPNGELVHVFEDRENLDTRFLGDLYQDLSEHARKTYALLQTPDFVEEFILDLTLNPAIEEFGLEPELEVKNAAGEVVWHHRGLRTIDPTCGSGHFLIGLFTRLLEKHREAAGPETDDWELIRKALNSVHGCDKNPFAASIARFRLLIAVLKEAGVRHLNQAPEFPIHVAVGDSLLHGRGSESVTGDLFSPEKETFAYSTEDVWDYSKRVDLLGINSYHAVVGNPPYITVKDKQENQNYRDSYKDVCSGKYALSVPFAKRFFQLAVGRDDRRTAGSGFVGQITANSFMKREFGKKLIEDYFHSKVNLTHVIDTSGAYIPGHGTPTVILVGRNSLWSPGSTVRAVLGIRGEPTQPGNPAKGMVWQAIVKQIDQPGSESEWVSVTDLDREALRHHPWSLSGGGAANLFSLLEENRKRKLGQTTPLIGVFGMTNADDVMLAPKESWLRKTGKSDWAKRIVLGDEIRDWSLANGLESFFPYDQNGKLLPLEKVNFIKWMWPTRTLIGNRATFSKKTYFEEGRPWYQWHQVTWRSDAHHFYITFAFVATHNHFVLDRGGKVFNRSAPVIKLPKDATEDQHLELLGVLNSSTACFWLKQVSHNKGSTVDSKGARQTTIPWEDFYEFTGTKLQEFPLPVSLPLECARELDSLAQRLSVLEPSSVIESATPTRARLNEVRAEYAAVRSRMIALQEELDWDVYHRYGLLNDAEHAELVLSDTADVPDIKLGERAFEIVLARRIKAGEATSEWFNRHGSTPITEIPSHWPDAYKKIVARRIEVIESRKDIALLERPEHKRRWQSEPWEKKEKAALESWLLDRCEDRALWFRDRDGLADVPCAMTLAELADALVRGAGGAEVASVAELYATDHLGRPDARLVEVLEKITADQHVPYLAALRYKPSGLRKREQWEEVWDLQREEDALNADLAEGEKEKRLDIPVPPKYTSADFRKPSYWANRGKLDVPKERFVSYPGAGPSSDPTLVVGWAGWNHQQQAEALMRLVEDRVERDNWTGEQLTPLLAGIRELLPWVQQWHGDYDPDWDGSPAEQIAQWLADQQERHRLTDDDLSDWRP</sequence>
<dbReference type="GO" id="GO:0003676">
    <property type="term" value="F:nucleic acid binding"/>
    <property type="evidence" value="ECO:0007669"/>
    <property type="project" value="InterPro"/>
</dbReference>
<evidence type="ECO:0000256" key="1">
    <source>
        <dbReference type="ARBA" id="ARBA00011900"/>
    </source>
</evidence>
<dbReference type="PANTHER" id="PTHR33841">
    <property type="entry name" value="DNA METHYLTRANSFERASE YEEA-RELATED"/>
    <property type="match status" value="1"/>
</dbReference>
<organism evidence="9 10">
    <name type="scientific">Thermobifida halotolerans</name>
    <dbReference type="NCBI Taxonomy" id="483545"/>
    <lineage>
        <taxon>Bacteria</taxon>
        <taxon>Bacillati</taxon>
        <taxon>Actinomycetota</taxon>
        <taxon>Actinomycetes</taxon>
        <taxon>Streptosporangiales</taxon>
        <taxon>Nocardiopsidaceae</taxon>
        <taxon>Thermobifida</taxon>
    </lineage>
</organism>
<dbReference type="EMBL" id="CP063196">
    <property type="protein sequence ID" value="UOE19099.1"/>
    <property type="molecule type" value="Genomic_DNA"/>
</dbReference>